<dbReference type="RefSeq" id="WP_190424677.1">
    <property type="nucleotide sequence ID" value="NZ_JAMPKK010000041.1"/>
</dbReference>
<organism evidence="3 4">
    <name type="scientific">Funiculus sociatus GB2-A5</name>
    <dbReference type="NCBI Taxonomy" id="2933946"/>
    <lineage>
        <taxon>Bacteria</taxon>
        <taxon>Bacillati</taxon>
        <taxon>Cyanobacteriota</taxon>
        <taxon>Cyanophyceae</taxon>
        <taxon>Coleofasciculales</taxon>
        <taxon>Coleofasciculaceae</taxon>
        <taxon>Funiculus</taxon>
    </lineage>
</organism>
<comment type="caution">
    <text evidence="3">The sequence shown here is derived from an EMBL/GenBank/DDBJ whole genome shotgun (WGS) entry which is preliminary data.</text>
</comment>
<dbReference type="SUPFAM" id="SSF52833">
    <property type="entry name" value="Thioredoxin-like"/>
    <property type="match status" value="1"/>
</dbReference>
<evidence type="ECO:0000256" key="1">
    <source>
        <dbReference type="ARBA" id="ARBA00005791"/>
    </source>
</evidence>
<dbReference type="Pfam" id="PF13462">
    <property type="entry name" value="Thioredoxin_4"/>
    <property type="match status" value="1"/>
</dbReference>
<dbReference type="InterPro" id="IPR036249">
    <property type="entry name" value="Thioredoxin-like_sf"/>
</dbReference>
<dbReference type="Gene3D" id="3.40.30.10">
    <property type="entry name" value="Glutaredoxin"/>
    <property type="match status" value="1"/>
</dbReference>
<comment type="similarity">
    <text evidence="1">Belongs to the thioredoxin family. DsbA subfamily.</text>
</comment>
<dbReference type="PANTHER" id="PTHR13887">
    <property type="entry name" value="GLUTATHIONE S-TRANSFERASE KAPPA"/>
    <property type="match status" value="1"/>
</dbReference>
<dbReference type="InterPro" id="IPR012336">
    <property type="entry name" value="Thioredoxin-like_fold"/>
</dbReference>
<dbReference type="PANTHER" id="PTHR13887:SF55">
    <property type="entry name" value="SLR0313 PROTEIN"/>
    <property type="match status" value="1"/>
</dbReference>
<sequence>MSLGDYYNRLLVPISEQDHIQGLVSASVALVEYGDYQCLICGEAHQLIKAIQQQLYDLCFVFRHFPQPQIHPYAQRAAEAAQAAAAQGQFWQMHDILFTHQQELGNDHLVEYANNLGLDIPQFLQDISSKVHINRINQDIESGLNSGVTAAPALFINEIRYIGRWNIDQLMAAIITVSN</sequence>
<accession>A0ABV0JSF8</accession>
<dbReference type="EMBL" id="JAMPKK010000041">
    <property type="protein sequence ID" value="MEP0866341.1"/>
    <property type="molecule type" value="Genomic_DNA"/>
</dbReference>
<dbReference type="Proteomes" id="UP001442494">
    <property type="component" value="Unassembled WGS sequence"/>
</dbReference>
<feature type="domain" description="Thioredoxin-like fold" evidence="2">
    <location>
        <begin position="16"/>
        <end position="174"/>
    </location>
</feature>
<reference evidence="3 4" key="1">
    <citation type="submission" date="2022-04" db="EMBL/GenBank/DDBJ databases">
        <title>Positive selection, recombination, and allopatry shape intraspecific diversity of widespread and dominant cyanobacteria.</title>
        <authorList>
            <person name="Wei J."/>
            <person name="Shu W."/>
            <person name="Hu C."/>
        </authorList>
    </citation>
    <scope>NUCLEOTIDE SEQUENCE [LARGE SCALE GENOMIC DNA]</scope>
    <source>
        <strain evidence="3 4">GB2-A5</strain>
    </source>
</reference>
<gene>
    <name evidence="3" type="ORF">NDI37_17935</name>
</gene>
<evidence type="ECO:0000259" key="2">
    <source>
        <dbReference type="Pfam" id="PF13462"/>
    </source>
</evidence>
<proteinExistence type="inferred from homology"/>
<name>A0ABV0JSF8_9CYAN</name>
<protein>
    <submittedName>
        <fullName evidence="3">DsbA family protein</fullName>
    </submittedName>
</protein>
<keyword evidence="4" id="KW-1185">Reference proteome</keyword>
<evidence type="ECO:0000313" key="4">
    <source>
        <dbReference type="Proteomes" id="UP001442494"/>
    </source>
</evidence>
<evidence type="ECO:0000313" key="3">
    <source>
        <dbReference type="EMBL" id="MEP0866341.1"/>
    </source>
</evidence>